<dbReference type="PROSITE" id="PS50206">
    <property type="entry name" value="RHODANESE_3"/>
    <property type="match status" value="2"/>
</dbReference>
<dbReference type="SUPFAM" id="SSF52821">
    <property type="entry name" value="Rhodanese/Cell cycle control phosphatase"/>
    <property type="match status" value="2"/>
</dbReference>
<dbReference type="PANTHER" id="PTHR11364:SF27">
    <property type="entry name" value="SULFURTRANSFERASE"/>
    <property type="match status" value="1"/>
</dbReference>
<evidence type="ECO:0000313" key="5">
    <source>
        <dbReference type="Proteomes" id="UP000051660"/>
    </source>
</evidence>
<comment type="caution">
    <text evidence="4">The sequence shown here is derived from an EMBL/GenBank/DDBJ whole genome shotgun (WGS) entry which is preliminary data.</text>
</comment>
<sequence>MSGHNGLISTAELADILDRPNLRLFDCTTYLEPAPEGSSQPYLTVPGRHTFEAGHIPGAGFLDLQGEFSDATTELRFMMPDVAHLEAAFGRHGVSNDSRVVLYSIGTPMWATRFWWMLTSLGFENVSVLDGGLDKWKFEGRPLETGPAKGYPPATFIAEPKDAFFVDKHETLAATAERNTVVVNALGPQFHKGLEPSRYGRPGRVPGSCNVSAATLLDPKTKVFVPLAEAEAKFKAQGITKDKRVVAYCGGGISATVDLFLLHRLGYDNLTLYDGSMGEWAKDASLPIETG</sequence>
<dbReference type="InterPro" id="IPR001307">
    <property type="entry name" value="Thiosulphate_STrfase_CS"/>
</dbReference>
<dbReference type="AlphaFoldDB" id="A0A0R3MF75"/>
<dbReference type="CDD" id="cd01448">
    <property type="entry name" value="TST_Repeat_1"/>
    <property type="match status" value="1"/>
</dbReference>
<dbReference type="Proteomes" id="UP000051660">
    <property type="component" value="Unassembled WGS sequence"/>
</dbReference>
<reference evidence="4 5" key="1">
    <citation type="submission" date="2014-03" db="EMBL/GenBank/DDBJ databases">
        <title>Bradyrhizobium valentinum sp. nov., isolated from effective nodules of Lupinus mariae-josephae, a lupine endemic of basic-lime soils in Eastern Spain.</title>
        <authorList>
            <person name="Duran D."/>
            <person name="Rey L."/>
            <person name="Navarro A."/>
            <person name="Busquets A."/>
            <person name="Imperial J."/>
            <person name="Ruiz-Argueso T."/>
        </authorList>
    </citation>
    <scope>NUCLEOTIDE SEQUENCE [LARGE SCALE GENOMIC DNA]</scope>
    <source>
        <strain evidence="4 5">CCBAU 23086</strain>
    </source>
</reference>
<keyword evidence="2" id="KW-0677">Repeat</keyword>
<dbReference type="OrthoDB" id="9781034at2"/>
<dbReference type="InterPro" id="IPR001763">
    <property type="entry name" value="Rhodanese-like_dom"/>
</dbReference>
<evidence type="ECO:0000256" key="1">
    <source>
        <dbReference type="ARBA" id="ARBA00022679"/>
    </source>
</evidence>
<evidence type="ECO:0000259" key="3">
    <source>
        <dbReference type="PROSITE" id="PS50206"/>
    </source>
</evidence>
<accession>A0A0R3MF75</accession>
<dbReference type="Gene3D" id="3.40.250.10">
    <property type="entry name" value="Rhodanese-like domain"/>
    <property type="match status" value="2"/>
</dbReference>
<dbReference type="PANTHER" id="PTHR11364">
    <property type="entry name" value="THIOSULFATE SULFERTANSFERASE"/>
    <property type="match status" value="1"/>
</dbReference>
<dbReference type="InterPro" id="IPR036873">
    <property type="entry name" value="Rhodanese-like_dom_sf"/>
</dbReference>
<evidence type="ECO:0000256" key="2">
    <source>
        <dbReference type="ARBA" id="ARBA00022737"/>
    </source>
</evidence>
<feature type="domain" description="Rhodanese" evidence="3">
    <location>
        <begin position="203"/>
        <end position="289"/>
    </location>
</feature>
<organism evidence="4 5">
    <name type="scientific">Bradyrhizobium lablabi</name>
    <dbReference type="NCBI Taxonomy" id="722472"/>
    <lineage>
        <taxon>Bacteria</taxon>
        <taxon>Pseudomonadati</taxon>
        <taxon>Pseudomonadota</taxon>
        <taxon>Alphaproteobacteria</taxon>
        <taxon>Hyphomicrobiales</taxon>
        <taxon>Nitrobacteraceae</taxon>
        <taxon>Bradyrhizobium</taxon>
    </lineage>
</organism>
<evidence type="ECO:0000313" key="4">
    <source>
        <dbReference type="EMBL" id="KRR16485.1"/>
    </source>
</evidence>
<dbReference type="InterPro" id="IPR045078">
    <property type="entry name" value="TST/MPST-like"/>
</dbReference>
<dbReference type="STRING" id="722472.SAMN05444321_2031"/>
<name>A0A0R3MF75_9BRAD</name>
<gene>
    <name evidence="4" type="ORF">CQ14_16600</name>
</gene>
<dbReference type="PROSITE" id="PS00380">
    <property type="entry name" value="RHODANESE_1"/>
    <property type="match status" value="1"/>
</dbReference>
<dbReference type="GO" id="GO:0004792">
    <property type="term" value="F:thiosulfate-cyanide sulfurtransferase activity"/>
    <property type="evidence" value="ECO:0007669"/>
    <property type="project" value="InterPro"/>
</dbReference>
<keyword evidence="1 4" id="KW-0808">Transferase</keyword>
<dbReference type="Pfam" id="PF00581">
    <property type="entry name" value="Rhodanese"/>
    <property type="match status" value="2"/>
</dbReference>
<dbReference type="EMBL" id="LLYB01000127">
    <property type="protein sequence ID" value="KRR16485.1"/>
    <property type="molecule type" value="Genomic_DNA"/>
</dbReference>
<dbReference type="SMART" id="SM00450">
    <property type="entry name" value="RHOD"/>
    <property type="match status" value="2"/>
</dbReference>
<feature type="domain" description="Rhodanese" evidence="3">
    <location>
        <begin position="46"/>
        <end position="145"/>
    </location>
</feature>
<protein>
    <submittedName>
        <fullName evidence="4">Thiosulfate sulfurtransferase</fullName>
    </submittedName>
</protein>
<dbReference type="CDD" id="cd01449">
    <property type="entry name" value="TST_Repeat_2"/>
    <property type="match status" value="1"/>
</dbReference>
<proteinExistence type="predicted"/>
<dbReference type="RefSeq" id="WP_057862815.1">
    <property type="nucleotide sequence ID" value="NZ_LLYB01000127.1"/>
</dbReference>